<proteinExistence type="predicted"/>
<reference evidence="1 2" key="1">
    <citation type="journal article" date="2024" name="BMC Genomics">
        <title>De novo assembly and annotation of Popillia japonica's genome with initial clues to its potential as an invasive pest.</title>
        <authorList>
            <person name="Cucini C."/>
            <person name="Boschi S."/>
            <person name="Funari R."/>
            <person name="Cardaioli E."/>
            <person name="Iannotti N."/>
            <person name="Marturano G."/>
            <person name="Paoli F."/>
            <person name="Bruttini M."/>
            <person name="Carapelli A."/>
            <person name="Frati F."/>
            <person name="Nardi F."/>
        </authorList>
    </citation>
    <scope>NUCLEOTIDE SEQUENCE [LARGE SCALE GENOMIC DNA]</scope>
    <source>
        <strain evidence="1">DMR45628</strain>
    </source>
</reference>
<accession>A0AAW1GV88</accession>
<evidence type="ECO:0000313" key="2">
    <source>
        <dbReference type="Proteomes" id="UP001458880"/>
    </source>
</evidence>
<evidence type="ECO:0000313" key="1">
    <source>
        <dbReference type="EMBL" id="KAK9667435.1"/>
    </source>
</evidence>
<gene>
    <name evidence="1" type="ORF">QE152_g41363</name>
</gene>
<dbReference type="AlphaFoldDB" id="A0AAW1GV88"/>
<sequence length="121" mass="13731">MPILESVDHKNESGVKVFSGMPILESVDHKFPVTFGVDLRYMLTDRLALHGGLSYTYLRSRKKNDAVEKRSVERRNEVPEWYAEVEREERYSRRVKHDAGGMAISVSSGLYAANQQTKAAA</sequence>
<name>A0AAW1GV88_POPJA</name>
<comment type="caution">
    <text evidence="1">The sequence shown here is derived from an EMBL/GenBank/DDBJ whole genome shotgun (WGS) entry which is preliminary data.</text>
</comment>
<dbReference type="Proteomes" id="UP001458880">
    <property type="component" value="Unassembled WGS sequence"/>
</dbReference>
<protein>
    <submittedName>
        <fullName evidence="1">Uncharacterized protein</fullName>
    </submittedName>
</protein>
<organism evidence="1 2">
    <name type="scientific">Popillia japonica</name>
    <name type="common">Japanese beetle</name>
    <dbReference type="NCBI Taxonomy" id="7064"/>
    <lineage>
        <taxon>Eukaryota</taxon>
        <taxon>Metazoa</taxon>
        <taxon>Ecdysozoa</taxon>
        <taxon>Arthropoda</taxon>
        <taxon>Hexapoda</taxon>
        <taxon>Insecta</taxon>
        <taxon>Pterygota</taxon>
        <taxon>Neoptera</taxon>
        <taxon>Endopterygota</taxon>
        <taxon>Coleoptera</taxon>
        <taxon>Polyphaga</taxon>
        <taxon>Scarabaeiformia</taxon>
        <taxon>Scarabaeidae</taxon>
        <taxon>Rutelinae</taxon>
        <taxon>Popillia</taxon>
    </lineage>
</organism>
<dbReference type="EMBL" id="JASPKY010003083">
    <property type="protein sequence ID" value="KAK9667435.1"/>
    <property type="molecule type" value="Genomic_DNA"/>
</dbReference>
<keyword evidence="2" id="KW-1185">Reference proteome</keyword>